<protein>
    <submittedName>
        <fullName evidence="1">Plasmid mobilization relaxosome protein MobC</fullName>
    </submittedName>
</protein>
<proteinExistence type="predicted"/>
<dbReference type="InterPro" id="IPR053842">
    <property type="entry name" value="NikA-like"/>
</dbReference>
<name>A0A444LDS9_9HYPH</name>
<evidence type="ECO:0000313" key="2">
    <source>
        <dbReference type="Proteomes" id="UP000287687"/>
    </source>
</evidence>
<keyword evidence="2" id="KW-1185">Reference proteome</keyword>
<reference evidence="1 2" key="1">
    <citation type="submission" date="2019-01" db="EMBL/GenBank/DDBJ databases">
        <title>The draft genome of Rhizobium sp. 24NR.</title>
        <authorList>
            <person name="Liu L."/>
            <person name="Liang L."/>
            <person name="Shi S."/>
            <person name="Xu L."/>
            <person name="Wang X."/>
            <person name="Li L."/>
            <person name="Zhang X."/>
        </authorList>
    </citation>
    <scope>NUCLEOTIDE SEQUENCE [LARGE SCALE GENOMIC DNA]</scope>
    <source>
        <strain evidence="1 2">24NR</strain>
    </source>
</reference>
<gene>
    <name evidence="1" type="primary">mobC</name>
    <name evidence="1" type="ORF">EPK99_20020</name>
</gene>
<organism evidence="1 2">
    <name type="scientific">Neorhizobium lilium</name>
    <dbReference type="NCBI Taxonomy" id="2503024"/>
    <lineage>
        <taxon>Bacteria</taxon>
        <taxon>Pseudomonadati</taxon>
        <taxon>Pseudomonadota</taxon>
        <taxon>Alphaproteobacteria</taxon>
        <taxon>Hyphomicrobiales</taxon>
        <taxon>Rhizobiaceae</taxon>
        <taxon>Rhizobium/Agrobacterium group</taxon>
        <taxon>Neorhizobium</taxon>
    </lineage>
</organism>
<evidence type="ECO:0000313" key="1">
    <source>
        <dbReference type="EMBL" id="RWX75959.1"/>
    </source>
</evidence>
<dbReference type="RefSeq" id="WP_128444837.1">
    <property type="nucleotide sequence ID" value="NZ_SBIP01000004.1"/>
</dbReference>
<accession>A0A444LDS9</accession>
<sequence length="107" mass="11651">MRDQTIRIRATREETATMKDLAIARGLTLSDLVRRAALGVRMPVRSLATPDAALLGRLLGELGRVGGNLNQLVRRANSGKLVGHDVNLSLTLAELDTLRAQVREIIV</sequence>
<dbReference type="Proteomes" id="UP000287687">
    <property type="component" value="Unassembled WGS sequence"/>
</dbReference>
<dbReference type="AlphaFoldDB" id="A0A444LDS9"/>
<dbReference type="EMBL" id="SBIP01000004">
    <property type="protein sequence ID" value="RWX75959.1"/>
    <property type="molecule type" value="Genomic_DNA"/>
</dbReference>
<dbReference type="OrthoDB" id="7376495at2"/>
<comment type="caution">
    <text evidence="1">The sequence shown here is derived from an EMBL/GenBank/DDBJ whole genome shotgun (WGS) entry which is preliminary data.</text>
</comment>
<dbReference type="Pfam" id="PF21983">
    <property type="entry name" value="NikA-like"/>
    <property type="match status" value="1"/>
</dbReference>